<evidence type="ECO:0008006" key="4">
    <source>
        <dbReference type="Google" id="ProtNLM"/>
    </source>
</evidence>
<protein>
    <recommendedName>
        <fullName evidence="4">Secreted protein</fullName>
    </recommendedName>
</protein>
<keyword evidence="3" id="KW-1185">Reference proteome</keyword>
<sequence length="170" mass="16777">MNRPSTVRTLLLAAGCTLALVCGLVSTPALAYFTAGGSGTATAAAGTLQPLIVLPATTDSSTGPLYPGGTGDLILNVTNPNSKQVRLQRVSQAGGVGVQGGFGCTGDPGWPNTVGNSGVSILDINSLNVLLPGGSTQVLHLRGAAAMSVISAAACQGASFDVPVTIEVSE</sequence>
<dbReference type="Proteomes" id="UP000655366">
    <property type="component" value="Unassembled WGS sequence"/>
</dbReference>
<evidence type="ECO:0000313" key="2">
    <source>
        <dbReference type="EMBL" id="MBG0740861.1"/>
    </source>
</evidence>
<accession>A0A931G5H6</accession>
<dbReference type="EMBL" id="JADNYM010000022">
    <property type="protein sequence ID" value="MBG0740861.1"/>
    <property type="molecule type" value="Genomic_DNA"/>
</dbReference>
<dbReference type="RefSeq" id="WP_196397797.1">
    <property type="nucleotide sequence ID" value="NZ_JADNYM010000022.1"/>
</dbReference>
<dbReference type="AlphaFoldDB" id="A0A931G5H6"/>
<gene>
    <name evidence="2" type="ORF">IV500_15910</name>
</gene>
<name>A0A931G5H6_9MICC</name>
<feature type="signal peptide" evidence="1">
    <location>
        <begin position="1"/>
        <end position="31"/>
    </location>
</feature>
<feature type="chain" id="PRO_5037358408" description="Secreted protein" evidence="1">
    <location>
        <begin position="32"/>
        <end position="170"/>
    </location>
</feature>
<proteinExistence type="predicted"/>
<organism evidence="2 3">
    <name type="scientific">Arthrobacter terrae</name>
    <dbReference type="NCBI Taxonomy" id="2935737"/>
    <lineage>
        <taxon>Bacteria</taxon>
        <taxon>Bacillati</taxon>
        <taxon>Actinomycetota</taxon>
        <taxon>Actinomycetes</taxon>
        <taxon>Micrococcales</taxon>
        <taxon>Micrococcaceae</taxon>
        <taxon>Arthrobacter</taxon>
    </lineage>
</organism>
<evidence type="ECO:0000256" key="1">
    <source>
        <dbReference type="SAM" id="SignalP"/>
    </source>
</evidence>
<evidence type="ECO:0000313" key="3">
    <source>
        <dbReference type="Proteomes" id="UP000655366"/>
    </source>
</evidence>
<keyword evidence="1" id="KW-0732">Signal</keyword>
<comment type="caution">
    <text evidence="2">The sequence shown here is derived from an EMBL/GenBank/DDBJ whole genome shotgun (WGS) entry which is preliminary data.</text>
</comment>
<reference evidence="2 3" key="1">
    <citation type="submission" date="2020-11" db="EMBL/GenBank/DDBJ databases">
        <title>Arthrobacter antarcticus sp. nov., isolated from Antarctic Soil.</title>
        <authorList>
            <person name="Li J."/>
        </authorList>
    </citation>
    <scope>NUCLEOTIDE SEQUENCE [LARGE SCALE GENOMIC DNA]</scope>
    <source>
        <strain evidence="2 3">Z1-20</strain>
    </source>
</reference>